<feature type="coiled-coil region" evidence="1">
    <location>
        <begin position="966"/>
        <end position="993"/>
    </location>
</feature>
<dbReference type="GO" id="GO:0005524">
    <property type="term" value="F:ATP binding"/>
    <property type="evidence" value="ECO:0007669"/>
    <property type="project" value="InterPro"/>
</dbReference>
<protein>
    <submittedName>
        <fullName evidence="5">E3 ubiquitin-protein ligase RNF213</fullName>
    </submittedName>
</protein>
<evidence type="ECO:0000256" key="1">
    <source>
        <dbReference type="SAM" id="Coils"/>
    </source>
</evidence>
<feature type="compositionally biased region" description="Polar residues" evidence="2">
    <location>
        <begin position="3145"/>
        <end position="3154"/>
    </location>
</feature>
<dbReference type="GO" id="GO:0016887">
    <property type="term" value="F:ATP hydrolysis activity"/>
    <property type="evidence" value="ECO:0007669"/>
    <property type="project" value="InterPro"/>
</dbReference>
<dbReference type="PANTHER" id="PTHR22605:SF16">
    <property type="entry name" value="E3 UBIQUITIN-PROTEIN LIGASE RNF213"/>
    <property type="match status" value="1"/>
</dbReference>
<dbReference type="InterPro" id="IPR011704">
    <property type="entry name" value="ATPase_dyneun-rel_AAA"/>
</dbReference>
<keyword evidence="3" id="KW-1133">Transmembrane helix</keyword>
<dbReference type="SUPFAM" id="SSF52540">
    <property type="entry name" value="P-loop containing nucleoside triphosphate hydrolases"/>
    <property type="match status" value="2"/>
</dbReference>
<keyword evidence="3" id="KW-0812">Transmembrane</keyword>
<accession>A0AA35SSE8</accession>
<dbReference type="Pfam" id="PF07728">
    <property type="entry name" value="AAA_5"/>
    <property type="match status" value="1"/>
</dbReference>
<keyword evidence="1" id="KW-0175">Coiled coil</keyword>
<feature type="compositionally biased region" description="Low complexity" evidence="2">
    <location>
        <begin position="1205"/>
        <end position="1229"/>
    </location>
</feature>
<dbReference type="EMBL" id="CASHTH010002756">
    <property type="protein sequence ID" value="CAI8034859.1"/>
    <property type="molecule type" value="Genomic_DNA"/>
</dbReference>
<proteinExistence type="predicted"/>
<evidence type="ECO:0000313" key="5">
    <source>
        <dbReference type="EMBL" id="CAI8034859.1"/>
    </source>
</evidence>
<feature type="region of interest" description="Disordered" evidence="2">
    <location>
        <begin position="1160"/>
        <end position="1236"/>
    </location>
</feature>
<name>A0AA35SSE8_GEOBA</name>
<keyword evidence="6" id="KW-1185">Reference proteome</keyword>
<comment type="caution">
    <text evidence="5">The sequence shown here is derived from an EMBL/GenBank/DDBJ whole genome shotgun (WGS) entry which is preliminary data.</text>
</comment>
<dbReference type="InterPro" id="IPR003593">
    <property type="entry name" value="AAA+_ATPase"/>
</dbReference>
<dbReference type="Gene3D" id="3.40.50.300">
    <property type="entry name" value="P-loop containing nucleotide triphosphate hydrolases"/>
    <property type="match status" value="2"/>
</dbReference>
<keyword evidence="3" id="KW-0472">Membrane</keyword>
<dbReference type="GO" id="GO:0004842">
    <property type="term" value="F:ubiquitin-protein transferase activity"/>
    <property type="evidence" value="ECO:0007669"/>
    <property type="project" value="InterPro"/>
</dbReference>
<dbReference type="SMART" id="SM00382">
    <property type="entry name" value="AAA"/>
    <property type="match status" value="2"/>
</dbReference>
<dbReference type="InterPro" id="IPR027417">
    <property type="entry name" value="P-loop_NTPase"/>
</dbReference>
<sequence length="4071" mass="461154">MPQRKSTTSCFAALQKCHEVQDNIRALLGLALCFATLSLPLCAIQPFASLEYNPSHLDSLRAEKFGYDELRRKLKPGFVDAFYTILQPFFPADPLLLYDFVYICPEADFQKLFDQIPIFLSLTHLSSYTPLPHFSSTASSWMVWLATVNERVKTDTFKKEDCVATVNAAILLMKRLFSELNVQEFQLEVLKLALTVLLYSLCKMDILVARNELNETQLTDVFGVCELALQEWVKRSEVVGGIYFGKSAQKATILLYGSTELKLWLNISSLEVPQNRKVADAWNTSVTRVIKQRVSKVPDSNKIWLVYMLEEGESKDVHPLISDVFMEAATEAIDRMTDYGNLPEFGKSERMGKLYGRIFLKKYPQLGTDSFTVCLDDLLSWPYWANFIKIYSGSSKAKDGLPQTCKHACSYAISLLDEVSRQIRQGDITIRELKKIHSNLQQITRLYRSVLKDTEPSPESGSINSCVKMRLEEFQIFQEELGHLQHLCHVIPHAVIGIPEADAELQTTYEEFRINALCVRDESGTVSVACFVNARPLASFAKMFYVLTKRQHSSIFSATWSATMKQARINNPHLSTKDLELEVWNPAFSHCEKLLQEMYELTITLGDVDKHFKSYKESDIITQLNLLLHGVNECNQLMCSIQGVDQPLRNRWIPRSVQKIVDYRQLCCYRDAADSFLRLRVVLNLSGGDFSDIEKISREISCSMKDQKLAEITDELIQAGRFLSEFTGEKLECIRSFCSCQKIVEWIRQTTKDVSDLQNFVNLALTTAAGGEDDLTNDRLSSLRTVGSGFSSLIYKLRTDTGFSELRDRCSSVWVAYKNDKNLPKMLMSCEKILDWYKSVKETQASVEVTSFGQMKNILNFGCYAVGGSKDVAFNSIHRVIHLKLTPQVGKKVFKIKYTLDDLRDLESKLVLITGSKAENRAEVDQFLNTFHSVCRIAEVLIKLQQAGNLQYIGWRMDFYCQTLLVEDLQLHAKKMEDELERWNKEVILARNSFYELNYYTTRQLLVLRSELGMLKILRQSSKQHNWGQVMSLLGSISSAITLTTVTNIVQQVVNTPLEDLETDICSPFETVREELSSEIPSESSPNPADQLAVIIPEAVTSMPHVGLSQADLNIEQRAHFMNIKQKFPFSEKAILKAIGAVDGGDFNDILNWLAENGDEWDEASQEAEETGTSESENDTDDPQSEEDEQTEYGSEAESEIENIQSVVSGQSLHSVSSPSSSQPQSRVVVTRRQHVDETNSDVQKLLDAGMGTVEECIQAIEVYGTANMAFDPMMKLQDEKTMSEDTPLPLFSVSEGLTMPPVMKTDKVVISVKDVKDQFLKLKELGAVLKKLSEKFPATVQQTRSLLSDLKRGQPHLLVVPPDQVLKAALSLYMEDSSLPLPTPEEMLICNQNTTAEEVNLLWQRAVCDPDFKRIFCLVHAEKLSYQTADIALRALTEIIQHKTGYSLVIICSSLDEDKSLIISKLHLYRRPYGVPGTAKCREYLEKHFVKKNQPSYQQVQEMQKVDCPSASVVDPKRSCVRVVSSSRAGMGKTLFVIRMAERLQAVIPGHNTLITIPVHGPVVTIDSVMESVVPHENRSECTILHFDISPSVLWQVDTILFSLLVQGGLCDSQGRVWRNHPSQLYAIEVTTPERCENKSIPEHLTLQVLEMLPTVTCVTPKIALSLMSPDETDLRDRIAMDEKKFKNEALQRVYQYLRRHTAGNNLDLFSYNSGIIEGTPQDCLEICHKYCGVKDPSWAEIGHFVKFLDLQLRSCERSYFTNPEFVGDVMTGFKGFVVKLMIQMSRDFSTSSLSGEVAQENDEADGGQDVLSQYQIVERKKWEHSSHPYLFFNQDGMSFTFVGFVVTVNGDLRDPAHPGVILEKGIMTQQLYTGLKAQRVNFNEDYRHWPKNVMIQKISTVMGIEWPHDPDPTYVLTVDNLIKILAIQMRFRCSIPVVIMGETGCGKTRLIRFMCNLASQGSSQRNMLILKVHGGTTDEDIVAFVRKAEEIAKDNKSKKLDTVVFFDEANTTDAIGLIKEIMCDRRVHGHPVVEDLKFIAACNPYRRHTNMMIEKLRSAGLGFYVRDTETQQKLGRIPLRELVYRVIDLPPSMRPLVYDFGQLNSDTERDYTTQIVHDHVIKHAQLSNQDTGIIPAIARVLAWSQKYMRERKDECSFVSLRDVERAMVVLIYFIEKMNLLKKEGQHLMNSQRQQDGSPAPVSQSSDLTHSLILAVSVCYHARLSDRTEYEDKVAHEFTAPLALPGGATEFRNVIRWCQEVLLGSMVLGENIARNAALRENVFMMAVCVDLRIPLFLVGKPGSSKSLAKSIVADSMRGPSSQTELLKSFKQVHMFSYQCSQLSTSQSIIEVFNTAKRFQKDQDTTKYVSVVVLDEVGLAEDSPNLPLKALHPLLEDGTEGSEDRDEVIAREKRVAFIGISNWALDPAKMNRGVMVTRGDPDIDELVLSAQGICHDDESSEVEDRLGKYFQVLAEAYHKICERQTRQFFGLRDFYSLIKMLYWMCEKTNMPLTGPQLVHAIKRNFGGLEESGVDPEKIFFKRLPINIEEAPDPTNIDPAIWEFVSPDNTQRGLIKTSLKTKETSWHGENRYLLFLTENYAALEILQQYLQDQESGHPSLNVHPEQPSLKPWEMAPFVLFGSSFPKDKEYTQVCRNINQIKICMEIGRTVILLNLENLYESLYDVLNQYYIHHGDNRYVDLGLQTHKVKCRVHDEFKLILIAEKNTVYKEFPTPLINRLEKHFVLYSSVLEDWQTGILREMKQWITHFSHMQSSNSTFKESDSFVGYRKDVAAAVVFQASSQLRKTCEILIGQQQLWETAWRDGLLGDCSLEQLAEEDEGSHNWKEAVFLIGQFLLLQTSPPAALVRLGKSRLKDDIERLNRIYRTQHHHSIEEFLTYHLTHDSLRGGLLLQVTTHSHLLSSDEVDELSDSLELSGSPDVFSFLLQEFDTELDFTSKVSSLFVRDEDFHTSSVLIIQCDSGHINGDLIACARYRIDDIRTKALLRRSKHVTHVVFIIHLPVRVAHSTFVGFQGDPWVSCHIDELRPSKKNAITLEVAQGVTVSQLFYGGLEYTGPERQTSEVSSNMESIVFNRLSSAEEGSEEAMEDEHKMLQGIQEMNVEVEHYLEDSNTQSTDRAEGPIETQEESSIQSDSPLGLQKASSVNLTSSGVNKQCIRLNSCIQAAASRLQDSTRDKQRAAERVRLLIKVIPHDPIFPLEPGTFYTILVCHIHRILREREEVYQDDDWVLKEAMDMHNLQTGGTFMNVLTRKLDDIIIPCLAEIIAFVDRSFNLSLLQPHYSPPFSQFWLRIFANKRVEEALRFTDLVGREKVEINHENFACKFPFFWLVKELVDSHWDSAQSTGGTHKQQVHRQLCLLVSDSSLGDVLLSIQDGGQCEELYQCYLHDFVYSVHKCTHQNVDVEYQLIQDSLHCLVVKSQDFSTIDANISLIDRIAAVHVVYQTNCESIHWFGQLTFHSPGILEGLAESIKQTTGYEDEVSMLHLYAVENTLSFLEPPIKADRESQFSDEQSLRPWFNNLKELSNTIESALSLPSQHPIALKARLHWQKIKAIHMFTEHVILNHSNMIVYARRLDLALGSESSNFLMCSTIEKVKRILNNMVRKLKSEMMAKEQKKPLLGIKKSCTNFFIEVVSSLCFGQSSAPEDALVMVLLDIVFTEQKEVEEGGEGEGGKRGTRNLTPFKDDVKDKLPVVRSFLLQLLLEHNTEKVKCHLKTYFDRCQEALVGGMGVDQDLSLLCTQCFENSIDKECCGLSLESKADAILKRNLLTSATDTLVQSAGFTDHTITLEVLESVATMRYCLRVVAEVLLLRVSDQGHSLNVYGHLIHQLLEGTRNACTESKINSTDTTGKLNATGPILFLLKLLVYQGGFSSLTKILKDPQLKWIIPKQLEHDQEKKTLDPFVMYNPAYATIREDMSVAAYGRDYEELEQDIADLQPQECVPLLLSIYQVYTMSRASTSTAKQLLPETITKVDYMILNCNALSQDMKVMARKLVCNDQGGSLAALQVTVSQKTAQQSLGALVVHVVATLTSRSNLDPLCPMVTLLKAPGTLAVS</sequence>
<evidence type="ECO:0000313" key="6">
    <source>
        <dbReference type="Proteomes" id="UP001174909"/>
    </source>
</evidence>
<dbReference type="PANTHER" id="PTHR22605">
    <property type="entry name" value="RZ-TYPE DOMAIN-CONTAINING PROTEIN"/>
    <property type="match status" value="1"/>
</dbReference>
<evidence type="ECO:0000259" key="4">
    <source>
        <dbReference type="SMART" id="SM00382"/>
    </source>
</evidence>
<evidence type="ECO:0000256" key="2">
    <source>
        <dbReference type="SAM" id="MobiDB-lite"/>
    </source>
</evidence>
<dbReference type="CDD" id="cd00009">
    <property type="entry name" value="AAA"/>
    <property type="match status" value="1"/>
</dbReference>
<reference evidence="5" key="1">
    <citation type="submission" date="2023-03" db="EMBL/GenBank/DDBJ databases">
        <authorList>
            <person name="Steffen K."/>
            <person name="Cardenas P."/>
        </authorList>
    </citation>
    <scope>NUCLEOTIDE SEQUENCE</scope>
</reference>
<dbReference type="Proteomes" id="UP001174909">
    <property type="component" value="Unassembled WGS sequence"/>
</dbReference>
<dbReference type="InterPro" id="IPR031248">
    <property type="entry name" value="RNF213"/>
</dbReference>
<feature type="transmembrane region" description="Helical" evidence="3">
    <location>
        <begin position="26"/>
        <end position="48"/>
    </location>
</feature>
<feature type="domain" description="AAA+ ATPase" evidence="4">
    <location>
        <begin position="1935"/>
        <end position="2078"/>
    </location>
</feature>
<feature type="domain" description="AAA+ ATPase" evidence="4">
    <location>
        <begin position="2292"/>
        <end position="2442"/>
    </location>
</feature>
<feature type="region of interest" description="Disordered" evidence="2">
    <location>
        <begin position="3128"/>
        <end position="3154"/>
    </location>
</feature>
<evidence type="ECO:0000256" key="3">
    <source>
        <dbReference type="SAM" id="Phobius"/>
    </source>
</evidence>
<gene>
    <name evidence="5" type="ORF">GBAR_LOCUS19589</name>
</gene>
<organism evidence="5 6">
    <name type="scientific">Geodia barretti</name>
    <name type="common">Barrett's horny sponge</name>
    <dbReference type="NCBI Taxonomy" id="519541"/>
    <lineage>
        <taxon>Eukaryota</taxon>
        <taxon>Metazoa</taxon>
        <taxon>Porifera</taxon>
        <taxon>Demospongiae</taxon>
        <taxon>Heteroscleromorpha</taxon>
        <taxon>Tetractinellida</taxon>
        <taxon>Astrophorina</taxon>
        <taxon>Geodiidae</taxon>
        <taxon>Geodia</taxon>
    </lineage>
</organism>
<feature type="compositionally biased region" description="Acidic residues" evidence="2">
    <location>
        <begin position="1160"/>
        <end position="1201"/>
    </location>
</feature>